<comment type="cofactor">
    <cofactor evidence="1">
        <name>thiamine diphosphate</name>
        <dbReference type="ChEBI" id="CHEBI:58937"/>
    </cofactor>
</comment>
<evidence type="ECO:0000256" key="3">
    <source>
        <dbReference type="ARBA" id="ARBA00022842"/>
    </source>
</evidence>
<dbReference type="InterPro" id="IPR029061">
    <property type="entry name" value="THDP-binding"/>
</dbReference>
<accession>A0A376J0T6</accession>
<organism evidence="6 7">
    <name type="scientific">Escherichia coli</name>
    <dbReference type="NCBI Taxonomy" id="562"/>
    <lineage>
        <taxon>Bacteria</taxon>
        <taxon>Pseudomonadati</taxon>
        <taxon>Pseudomonadota</taxon>
        <taxon>Gammaproteobacteria</taxon>
        <taxon>Enterobacterales</taxon>
        <taxon>Enterobacteriaceae</taxon>
        <taxon>Escherichia</taxon>
    </lineage>
</organism>
<evidence type="ECO:0000313" key="6">
    <source>
        <dbReference type="EMBL" id="STE54100.1"/>
    </source>
</evidence>
<dbReference type="PANTHER" id="PTHR43710">
    <property type="entry name" value="2-HYDROXYACYL-COA LYASE"/>
    <property type="match status" value="1"/>
</dbReference>
<dbReference type="GO" id="GO:0046872">
    <property type="term" value="F:metal ion binding"/>
    <property type="evidence" value="ECO:0007669"/>
    <property type="project" value="UniProtKB-KW"/>
</dbReference>
<dbReference type="EMBL" id="UFZL01000001">
    <property type="protein sequence ID" value="STE54100.1"/>
    <property type="molecule type" value="Genomic_DNA"/>
</dbReference>
<keyword evidence="2" id="KW-0479">Metal-binding</keyword>
<dbReference type="Pfam" id="PF02776">
    <property type="entry name" value="TPP_enzyme_N"/>
    <property type="match status" value="1"/>
</dbReference>
<evidence type="ECO:0000256" key="4">
    <source>
        <dbReference type="ARBA" id="ARBA00023239"/>
    </source>
</evidence>
<dbReference type="CDD" id="cd07035">
    <property type="entry name" value="TPP_PYR_POX_like"/>
    <property type="match status" value="1"/>
</dbReference>
<dbReference type="EC" id="4.1.1.8" evidence="6"/>
<evidence type="ECO:0000256" key="2">
    <source>
        <dbReference type="ARBA" id="ARBA00022723"/>
    </source>
</evidence>
<gene>
    <name evidence="6" type="primary">oxc_1</name>
    <name evidence="6" type="ORF">NCTC10764_00767</name>
</gene>
<dbReference type="Gene3D" id="3.40.50.970">
    <property type="match status" value="1"/>
</dbReference>
<dbReference type="SUPFAM" id="SSF52518">
    <property type="entry name" value="Thiamin diphosphate-binding fold (THDP-binding)"/>
    <property type="match status" value="1"/>
</dbReference>
<reference evidence="6 7" key="1">
    <citation type="submission" date="2018-06" db="EMBL/GenBank/DDBJ databases">
        <authorList>
            <consortium name="Pathogen Informatics"/>
            <person name="Doyle S."/>
        </authorList>
    </citation>
    <scope>NUCLEOTIDE SEQUENCE [LARGE SCALE GENOMIC DNA]</scope>
    <source>
        <strain evidence="6 7">NCTC10764</strain>
    </source>
</reference>
<dbReference type="PANTHER" id="PTHR43710:SF2">
    <property type="entry name" value="2-HYDROXYACYL-COA LYASE 1"/>
    <property type="match status" value="1"/>
</dbReference>
<evidence type="ECO:0000259" key="5">
    <source>
        <dbReference type="Pfam" id="PF02776"/>
    </source>
</evidence>
<dbReference type="GO" id="GO:0008949">
    <property type="term" value="F:oxalyl-CoA decarboxylase activity"/>
    <property type="evidence" value="ECO:0007669"/>
    <property type="project" value="UniProtKB-EC"/>
</dbReference>
<dbReference type="GO" id="GO:0001561">
    <property type="term" value="P:fatty acid alpha-oxidation"/>
    <property type="evidence" value="ECO:0007669"/>
    <property type="project" value="TreeGrafter"/>
</dbReference>
<dbReference type="InterPro" id="IPR012001">
    <property type="entry name" value="Thiamin_PyroP_enz_TPP-bd_dom"/>
</dbReference>
<protein>
    <submittedName>
        <fullName evidence="6">Oxalyl-CoA decarboxylase</fullName>
        <ecNumber evidence="6">4.1.1.8</ecNumber>
    </submittedName>
</protein>
<feature type="domain" description="Thiamine pyrophosphate enzyme N-terminal TPP-binding" evidence="5">
    <location>
        <begin position="4"/>
        <end position="89"/>
    </location>
</feature>
<dbReference type="Proteomes" id="UP000255201">
    <property type="component" value="Unassembled WGS sequence"/>
</dbReference>
<keyword evidence="3" id="KW-0460">Magnesium</keyword>
<name>A0A376J0T6_ECOLX</name>
<dbReference type="GO" id="GO:0030976">
    <property type="term" value="F:thiamine pyrophosphate binding"/>
    <property type="evidence" value="ECO:0007669"/>
    <property type="project" value="InterPro"/>
</dbReference>
<evidence type="ECO:0000313" key="7">
    <source>
        <dbReference type="Proteomes" id="UP000255201"/>
    </source>
</evidence>
<dbReference type="AlphaFoldDB" id="A0A376J0T6"/>
<dbReference type="GO" id="GO:0033611">
    <property type="term" value="P:oxalate catabolic process"/>
    <property type="evidence" value="ECO:0007669"/>
    <property type="project" value="TreeGrafter"/>
</dbReference>
<dbReference type="InterPro" id="IPR045025">
    <property type="entry name" value="HACL1-like"/>
</dbReference>
<proteinExistence type="predicted"/>
<evidence type="ECO:0000256" key="1">
    <source>
        <dbReference type="ARBA" id="ARBA00001964"/>
    </source>
</evidence>
<keyword evidence="4 6" id="KW-0456">Lyase</keyword>
<sequence length="101" mass="10667">MARHAQAEGIRYIGFRHEQSAGYAAAASGFLTQKPGICLTVSAPGFLNGLTALANATVNGFPMIMISGSSDRAIVDLQQGDYEELDQMNAAKTVCQSSISR</sequence>